<evidence type="ECO:0000313" key="2">
    <source>
        <dbReference type="Proteomes" id="UP001165960"/>
    </source>
</evidence>
<evidence type="ECO:0000313" key="1">
    <source>
        <dbReference type="EMBL" id="KAJ9066615.1"/>
    </source>
</evidence>
<gene>
    <name evidence="1" type="ORF">DSO57_1007957</name>
</gene>
<dbReference type="EMBL" id="QTSX02004284">
    <property type="protein sequence ID" value="KAJ9066615.1"/>
    <property type="molecule type" value="Genomic_DNA"/>
</dbReference>
<name>A0ACC2SWE7_9FUNG</name>
<keyword evidence="2" id="KW-1185">Reference proteome</keyword>
<accession>A0ACC2SWE7</accession>
<comment type="caution">
    <text evidence="1">The sequence shown here is derived from an EMBL/GenBank/DDBJ whole genome shotgun (WGS) entry which is preliminary data.</text>
</comment>
<protein>
    <submittedName>
        <fullName evidence="1">Uncharacterized protein</fullName>
    </submittedName>
</protein>
<dbReference type="Proteomes" id="UP001165960">
    <property type="component" value="Unassembled WGS sequence"/>
</dbReference>
<proteinExistence type="predicted"/>
<sequence length="335" mass="37833">MGMKLFSLLVISVVYRQLDVEGFLVFDSDDIFNPRTALRKLFETFTPAVIPLIANAFSYAPPVEKYPPGSITPASFDAIKNNFVSAFMPFCPTQKIAGRECICKMNYPFVKYIEDEDTGTQAIVAINRQFNQIVVSYRLTTNLQNWLDNFNMQLVDVAEMPRGVRVHRGIYSNFVASYLRVQDTVIELLDDPRYQNHTLFITGYSLGGGMAQLSTSSWFKLLKTRNDTRPIEVISYANPRVGNAAFAQHMESLNIPITRYTNGKDLVSHIPGRKLGFVHAGAEVYGTSSKIGYFLRNCSQEFDEDPSCILSAFGKRTSIDHMYPFGKLFPLPPYC</sequence>
<reference evidence="1" key="1">
    <citation type="submission" date="2022-04" db="EMBL/GenBank/DDBJ databases">
        <title>Genome of the entomopathogenic fungus Entomophthora muscae.</title>
        <authorList>
            <person name="Elya C."/>
            <person name="Lovett B.R."/>
            <person name="Lee E."/>
            <person name="Macias A.M."/>
            <person name="Hajek A.E."/>
            <person name="De Bivort B.L."/>
            <person name="Kasson M.T."/>
            <person name="De Fine Licht H.H."/>
            <person name="Stajich J.E."/>
        </authorList>
    </citation>
    <scope>NUCLEOTIDE SEQUENCE</scope>
    <source>
        <strain evidence="1">Berkeley</strain>
    </source>
</reference>
<organism evidence="1 2">
    <name type="scientific">Entomophthora muscae</name>
    <dbReference type="NCBI Taxonomy" id="34485"/>
    <lineage>
        <taxon>Eukaryota</taxon>
        <taxon>Fungi</taxon>
        <taxon>Fungi incertae sedis</taxon>
        <taxon>Zoopagomycota</taxon>
        <taxon>Entomophthoromycotina</taxon>
        <taxon>Entomophthoromycetes</taxon>
        <taxon>Entomophthorales</taxon>
        <taxon>Entomophthoraceae</taxon>
        <taxon>Entomophthora</taxon>
    </lineage>
</organism>